<dbReference type="Pfam" id="PF10000">
    <property type="entry name" value="ACT_3"/>
    <property type="match status" value="1"/>
</dbReference>
<dbReference type="InterPro" id="IPR018717">
    <property type="entry name" value="DUF2241"/>
</dbReference>
<accession>A0ABQ1X7C8</accession>
<reference evidence="4" key="1">
    <citation type="journal article" date="2019" name="Int. J. Syst. Evol. Microbiol.">
        <title>The Global Catalogue of Microorganisms (GCM) 10K type strain sequencing project: providing services to taxonomists for standard genome sequencing and annotation.</title>
        <authorList>
            <consortium name="The Broad Institute Genomics Platform"/>
            <consortium name="The Broad Institute Genome Sequencing Center for Infectious Disease"/>
            <person name="Wu L."/>
            <person name="Ma J."/>
        </authorList>
    </citation>
    <scope>NUCLEOTIDE SEQUENCE [LARGE SCALE GENOMIC DNA]</scope>
    <source>
        <strain evidence="4">CGMCC 1.12990</strain>
    </source>
</reference>
<evidence type="ECO:0008006" key="5">
    <source>
        <dbReference type="Google" id="ProtNLM"/>
    </source>
</evidence>
<dbReference type="InterPro" id="IPR027795">
    <property type="entry name" value="CASTOR_ACT_dom"/>
</dbReference>
<proteinExistence type="predicted"/>
<dbReference type="InterPro" id="IPR045865">
    <property type="entry name" value="ACT-like_dom_sf"/>
</dbReference>
<dbReference type="Proteomes" id="UP000601361">
    <property type="component" value="Unassembled WGS sequence"/>
</dbReference>
<evidence type="ECO:0000313" key="4">
    <source>
        <dbReference type="Proteomes" id="UP000601361"/>
    </source>
</evidence>
<dbReference type="PANTHER" id="PTHR39199">
    <property type="entry name" value="BLR5128 PROTEIN"/>
    <property type="match status" value="1"/>
</dbReference>
<dbReference type="Gene3D" id="3.30.2130.10">
    <property type="entry name" value="VC0802-like"/>
    <property type="match status" value="1"/>
</dbReference>
<feature type="domain" description="CASTOR ACT" evidence="2">
    <location>
        <begin position="70"/>
        <end position="126"/>
    </location>
</feature>
<dbReference type="EMBL" id="BMGS01000013">
    <property type="protein sequence ID" value="GGG58984.1"/>
    <property type="molecule type" value="Genomic_DNA"/>
</dbReference>
<dbReference type="Pfam" id="PF13840">
    <property type="entry name" value="ACT_7"/>
    <property type="match status" value="1"/>
</dbReference>
<evidence type="ECO:0000259" key="1">
    <source>
        <dbReference type="Pfam" id="PF10000"/>
    </source>
</evidence>
<evidence type="ECO:0000313" key="3">
    <source>
        <dbReference type="EMBL" id="GGG58984.1"/>
    </source>
</evidence>
<comment type="caution">
    <text evidence="3">The sequence shown here is derived from an EMBL/GenBank/DDBJ whole genome shotgun (WGS) entry which is preliminary data.</text>
</comment>
<dbReference type="SUPFAM" id="SSF55021">
    <property type="entry name" value="ACT-like"/>
    <property type="match status" value="2"/>
</dbReference>
<dbReference type="PANTHER" id="PTHR39199:SF1">
    <property type="entry name" value="BLR5128 PROTEIN"/>
    <property type="match status" value="1"/>
</dbReference>
<sequence length="135" mass="14374">MPGETNLTRLLRTMQPELQPGTYVFCTVTSLDGLEVADIVGLFREQEGLTVILPQATADRLALPYTFVAAWLTLTVHSALEAVGLTAAFARVLAEAGVSCNVVAAYYHDHIFVAAADADKALRLLQQLAATGAAE</sequence>
<evidence type="ECO:0000259" key="2">
    <source>
        <dbReference type="Pfam" id="PF13840"/>
    </source>
</evidence>
<gene>
    <name evidence="3" type="ORF">GCM10011378_38770</name>
</gene>
<name>A0ABQ1X7C8_9BACT</name>
<organism evidence="3 4">
    <name type="scientific">Hymenobacter glacieicola</name>
    <dbReference type="NCBI Taxonomy" id="1562124"/>
    <lineage>
        <taxon>Bacteria</taxon>
        <taxon>Pseudomonadati</taxon>
        <taxon>Bacteroidota</taxon>
        <taxon>Cytophagia</taxon>
        <taxon>Cytophagales</taxon>
        <taxon>Hymenobacteraceae</taxon>
        <taxon>Hymenobacter</taxon>
    </lineage>
</organism>
<dbReference type="RefSeq" id="WP_188559529.1">
    <property type="nucleotide sequence ID" value="NZ_BMGS01000013.1"/>
</dbReference>
<keyword evidence="4" id="KW-1185">Reference proteome</keyword>
<feature type="domain" description="DUF2241" evidence="1">
    <location>
        <begin position="2"/>
        <end position="69"/>
    </location>
</feature>
<protein>
    <recommendedName>
        <fullName evidence="5">Aspartate kinase</fullName>
    </recommendedName>
</protein>